<evidence type="ECO:0000259" key="2">
    <source>
        <dbReference type="Pfam" id="PF01551"/>
    </source>
</evidence>
<evidence type="ECO:0000313" key="3">
    <source>
        <dbReference type="EMBL" id="AJP73392.1"/>
    </source>
</evidence>
<keyword evidence="4" id="KW-1185">Reference proteome</keyword>
<name>A0A7U4LGC0_9SPHN</name>
<keyword evidence="1" id="KW-0732">Signal</keyword>
<dbReference type="Proteomes" id="UP000032300">
    <property type="component" value="Chromosome"/>
</dbReference>
<evidence type="ECO:0000256" key="1">
    <source>
        <dbReference type="ARBA" id="ARBA00022729"/>
    </source>
</evidence>
<protein>
    <submittedName>
        <fullName evidence="3">Peptidase M23B</fullName>
    </submittedName>
</protein>
<dbReference type="EMBL" id="CP010836">
    <property type="protein sequence ID" value="AJP73392.1"/>
    <property type="molecule type" value="Genomic_DNA"/>
</dbReference>
<dbReference type="AlphaFoldDB" id="A0A7U4LGC0"/>
<reference evidence="3 4" key="1">
    <citation type="journal article" date="2015" name="Int. J. Syst. Evol. Microbiol.">
        <title>Sphingomonas hengshuiensis sp. nov., isolated from lake wetland.</title>
        <authorList>
            <person name="Wei S."/>
            <person name="Wang T."/>
            <person name="Liu H."/>
            <person name="Zhang C."/>
            <person name="Guo J."/>
            <person name="Wang Q."/>
            <person name="Liang K."/>
            <person name="Zhang Z."/>
        </authorList>
    </citation>
    <scope>NUCLEOTIDE SEQUENCE [LARGE SCALE GENOMIC DNA]</scope>
    <source>
        <strain evidence="3 4">WHSC-8</strain>
    </source>
</reference>
<gene>
    <name evidence="3" type="ORF">TS85_18710</name>
</gene>
<dbReference type="InterPro" id="IPR016047">
    <property type="entry name" value="M23ase_b-sheet_dom"/>
</dbReference>
<dbReference type="InterPro" id="IPR050570">
    <property type="entry name" value="Cell_wall_metabolism_enzyme"/>
</dbReference>
<accession>A0A7U4LGC0</accession>
<dbReference type="Gene3D" id="2.70.70.10">
    <property type="entry name" value="Glucose Permease (Domain IIA)"/>
    <property type="match status" value="1"/>
</dbReference>
<dbReference type="KEGG" id="sphi:TS85_18710"/>
<dbReference type="PANTHER" id="PTHR21666">
    <property type="entry name" value="PEPTIDASE-RELATED"/>
    <property type="match status" value="1"/>
</dbReference>
<evidence type="ECO:0000313" key="4">
    <source>
        <dbReference type="Proteomes" id="UP000032300"/>
    </source>
</evidence>
<dbReference type="CDD" id="cd12797">
    <property type="entry name" value="M23_peptidase"/>
    <property type="match status" value="1"/>
</dbReference>
<reference evidence="3 4" key="2">
    <citation type="submission" date="2015-02" db="EMBL/GenBank/DDBJ databases">
        <title>The complete genome of Sphingomonas hengshuiensis sp. WHSC-8 isolated from soil of Hengshui Lake.</title>
        <authorList>
            <person name="Wei S."/>
            <person name="Guo J."/>
            <person name="Su C."/>
            <person name="Wu R."/>
            <person name="Zhang Z."/>
            <person name="Liang K."/>
            <person name="Li H."/>
            <person name="Wang T."/>
            <person name="Liu H."/>
            <person name="Zhang C."/>
            <person name="Li Z."/>
            <person name="Wang Q."/>
            <person name="Meng J."/>
        </authorList>
    </citation>
    <scope>NUCLEOTIDE SEQUENCE [LARGE SCALE GENOMIC DNA]</scope>
    <source>
        <strain evidence="3 4">WHSC-8</strain>
    </source>
</reference>
<dbReference type="OrthoDB" id="9815245at2"/>
<dbReference type="PANTHER" id="PTHR21666:SF289">
    <property type="entry name" value="L-ALA--D-GLU ENDOPEPTIDASE"/>
    <property type="match status" value="1"/>
</dbReference>
<sequence>MFLRNDHGLELGGAPAIPAVPARAPLLSSKSPVSRLADFELAPDLGSQIGSLTWFRGAATCLGLCAVTLLLAPGFETPIYGTIAAPLQGSDWDAARAQAIAPLGKGATTGYRVAATRLVAPLTDTPERPIIESAVKLGSGAALVGVLQRSGVGKGDAGQVGALIGDAVALGDIQPGTMLEMTLGRRSDKSQPRPLEKLAFRAKFDLKLEVSRNGDALALKQIPIAIDRTPLRIQGTIGPSLYRSARAAGAPAKAVEAFIKTLASRVPVSRLGSGCTFDMIVGQARAETGEVQLGKLMYAGVTGCANKVQLLPWESDGKTEWFDGAGRGNKTGMMAMPANGRFSSGFGMRRHPLLGFTRMHKGIDIAAPWGSPVFAATDGVVQFAGRSAGYGNFIKLSHGGAFGTGYGHLSRILVRSGQRVRKGQQIGAIGNTGLSTGPHLHYELYRSGVAVNPRSVSFTSVRQLTGGDLSHFKAKLGAMLAVPVGHGAVKDND</sequence>
<dbReference type="SUPFAM" id="SSF51261">
    <property type="entry name" value="Duplicated hybrid motif"/>
    <property type="match status" value="1"/>
</dbReference>
<proteinExistence type="predicted"/>
<feature type="domain" description="M23ase beta-sheet core" evidence="2">
    <location>
        <begin position="358"/>
        <end position="453"/>
    </location>
</feature>
<dbReference type="Pfam" id="PF01551">
    <property type="entry name" value="Peptidase_M23"/>
    <property type="match status" value="1"/>
</dbReference>
<organism evidence="3 4">
    <name type="scientific">Sphingomonas hengshuiensis</name>
    <dbReference type="NCBI Taxonomy" id="1609977"/>
    <lineage>
        <taxon>Bacteria</taxon>
        <taxon>Pseudomonadati</taxon>
        <taxon>Pseudomonadota</taxon>
        <taxon>Alphaproteobacteria</taxon>
        <taxon>Sphingomonadales</taxon>
        <taxon>Sphingomonadaceae</taxon>
        <taxon>Sphingomonas</taxon>
    </lineage>
</organism>
<dbReference type="RefSeq" id="WP_044334256.1">
    <property type="nucleotide sequence ID" value="NZ_CP010836.1"/>
</dbReference>
<dbReference type="InterPro" id="IPR011055">
    <property type="entry name" value="Dup_hybrid_motif"/>
</dbReference>
<dbReference type="GO" id="GO:0004222">
    <property type="term" value="F:metalloendopeptidase activity"/>
    <property type="evidence" value="ECO:0007669"/>
    <property type="project" value="TreeGrafter"/>
</dbReference>
<dbReference type="Gene3D" id="3.10.450.350">
    <property type="match status" value="1"/>
</dbReference>